<evidence type="ECO:0000256" key="9">
    <source>
        <dbReference type="ARBA" id="ARBA00023134"/>
    </source>
</evidence>
<dbReference type="NCBIfam" id="TIGR00157">
    <property type="entry name" value="ribosome small subunit-dependent GTPase A"/>
    <property type="match status" value="1"/>
</dbReference>
<comment type="cofactor">
    <cofactor evidence="10">
        <name>Zn(2+)</name>
        <dbReference type="ChEBI" id="CHEBI:29105"/>
    </cofactor>
    <text evidence="10">Binds 1 zinc ion per subunit.</text>
</comment>
<evidence type="ECO:0000256" key="1">
    <source>
        <dbReference type="ARBA" id="ARBA00022490"/>
    </source>
</evidence>
<dbReference type="GO" id="GO:0019843">
    <property type="term" value="F:rRNA binding"/>
    <property type="evidence" value="ECO:0007669"/>
    <property type="project" value="UniProtKB-KW"/>
</dbReference>
<keyword evidence="3 10" id="KW-0479">Metal-binding</keyword>
<protein>
    <recommendedName>
        <fullName evidence="10">Small ribosomal subunit biogenesis GTPase RsgA</fullName>
        <ecNumber evidence="10">3.6.1.-</ecNumber>
    </recommendedName>
</protein>
<keyword evidence="1 10" id="KW-0963">Cytoplasm</keyword>
<feature type="binding site" evidence="10">
    <location>
        <begin position="125"/>
        <end position="128"/>
    </location>
    <ligand>
        <name>GTP</name>
        <dbReference type="ChEBI" id="CHEBI:37565"/>
    </ligand>
</feature>
<evidence type="ECO:0000256" key="6">
    <source>
        <dbReference type="ARBA" id="ARBA00022801"/>
    </source>
</evidence>
<dbReference type="InterPro" id="IPR030378">
    <property type="entry name" value="G_CP_dom"/>
</dbReference>
<feature type="binding site" evidence="10">
    <location>
        <position position="266"/>
    </location>
    <ligand>
        <name>Zn(2+)</name>
        <dbReference type="ChEBI" id="CHEBI:29105"/>
    </ligand>
</feature>
<dbReference type="Pfam" id="PF16745">
    <property type="entry name" value="RsgA_N"/>
    <property type="match status" value="1"/>
</dbReference>
<evidence type="ECO:0000313" key="13">
    <source>
        <dbReference type="EMBL" id="KIO44390.1"/>
    </source>
</evidence>
<dbReference type="InterPro" id="IPR012340">
    <property type="entry name" value="NA-bd_OB-fold"/>
</dbReference>
<keyword evidence="5 10" id="KW-0547">Nucleotide-binding</keyword>
<name>A0A0C3R4L4_9PORP</name>
<feature type="domain" description="EngC GTPase" evidence="11">
    <location>
        <begin position="85"/>
        <end position="235"/>
    </location>
</feature>
<dbReference type="OrthoDB" id="9809485at2"/>
<dbReference type="CDD" id="cd04466">
    <property type="entry name" value="S1_YloQ_GTPase"/>
    <property type="match status" value="1"/>
</dbReference>
<feature type="binding site" evidence="10">
    <location>
        <position position="261"/>
    </location>
    <ligand>
        <name>Zn(2+)</name>
        <dbReference type="ChEBI" id="CHEBI:29105"/>
    </ligand>
</feature>
<dbReference type="EC" id="3.6.1.-" evidence="10"/>
<sequence>MRGVVVKSTGSWYSVRMEDGEIWSCRIKGKFRTKGIKTTNPVAVGDRVAVERQAGEGVIYDILDRKNYIIRKSTNLSRQAHIIAANVDQAILVTTLKHPEVSTVFIDRFLVSVEAYNIPAVLIFNKIDLCDEEDRWLLRALVDVYRNVGYTCLAVSAETGEGVEEVKQLLQDKVSVFSGQSGVGKSSLINRIEPELTLKTAKISEMHDTGKHTTTFAEMFELSFGGYIVDTPGIRAFGLVHMEKNEISHYFPEIFKYAEDCRYYNCTHIHEPGCAVLEAVKEGKISETRYFSYVSMFEEETEKYRKG</sequence>
<dbReference type="CDD" id="cd01854">
    <property type="entry name" value="YjeQ_EngC"/>
    <property type="match status" value="1"/>
</dbReference>
<feature type="domain" description="CP-type G" evidence="12">
    <location>
        <begin position="77"/>
        <end position="237"/>
    </location>
</feature>
<keyword evidence="8 10" id="KW-0694">RNA-binding</keyword>
<dbReference type="InterPro" id="IPR010914">
    <property type="entry name" value="RsgA_GTPase_dom"/>
</dbReference>
<dbReference type="Gene3D" id="3.40.50.300">
    <property type="entry name" value="P-loop containing nucleotide triphosphate hydrolases"/>
    <property type="match status" value="1"/>
</dbReference>
<dbReference type="PROSITE" id="PS51721">
    <property type="entry name" value="G_CP"/>
    <property type="match status" value="1"/>
</dbReference>
<dbReference type="InterPro" id="IPR031944">
    <property type="entry name" value="RsgA_N"/>
</dbReference>
<proteinExistence type="inferred from homology"/>
<evidence type="ECO:0000313" key="15">
    <source>
        <dbReference type="Proteomes" id="UP000031937"/>
    </source>
</evidence>
<dbReference type="Proteomes" id="UP000031937">
    <property type="component" value="Unassembled WGS sequence"/>
</dbReference>
<evidence type="ECO:0000256" key="4">
    <source>
        <dbReference type="ARBA" id="ARBA00022730"/>
    </source>
</evidence>
<keyword evidence="16" id="KW-1185">Reference proteome</keyword>
<dbReference type="Pfam" id="PF03193">
    <property type="entry name" value="RsgA_GTPase"/>
    <property type="match status" value="1"/>
</dbReference>
<comment type="function">
    <text evidence="10">One of several proteins that assist in the late maturation steps of the functional core of the 30S ribosomal subunit. Helps release RbfA from mature subunits. May play a role in the assembly of ribosomal proteins into the subunit. Circularly permuted GTPase that catalyzes slow GTP hydrolysis, GTPase activity is stimulated by the 30S ribosomal subunit.</text>
</comment>
<organism evidence="13 16">
    <name type="scientific">Sanguibacteroides justesenii</name>
    <dbReference type="NCBI Taxonomy" id="1547597"/>
    <lineage>
        <taxon>Bacteria</taxon>
        <taxon>Pseudomonadati</taxon>
        <taxon>Bacteroidota</taxon>
        <taxon>Bacteroidia</taxon>
        <taxon>Bacteroidales</taxon>
        <taxon>Porphyromonadaceae</taxon>
        <taxon>Sanguibacteroides</taxon>
    </lineage>
</organism>
<feature type="binding site" evidence="10">
    <location>
        <position position="268"/>
    </location>
    <ligand>
        <name>Zn(2+)</name>
        <dbReference type="ChEBI" id="CHEBI:29105"/>
    </ligand>
</feature>
<keyword evidence="7 10" id="KW-0862">Zinc</keyword>
<dbReference type="EMBL" id="JPIT01000018">
    <property type="protein sequence ID" value="KIO45352.1"/>
    <property type="molecule type" value="Genomic_DNA"/>
</dbReference>
<gene>
    <name evidence="10" type="primary">rsgA</name>
    <name evidence="13" type="ORF">BA92_09310</name>
    <name evidence="14" type="ORF">IE90_08005</name>
</gene>
<dbReference type="GO" id="GO:0046872">
    <property type="term" value="F:metal ion binding"/>
    <property type="evidence" value="ECO:0007669"/>
    <property type="project" value="UniProtKB-KW"/>
</dbReference>
<evidence type="ECO:0000256" key="10">
    <source>
        <dbReference type="HAMAP-Rule" id="MF_01820"/>
    </source>
</evidence>
<comment type="caution">
    <text evidence="13">The sequence shown here is derived from an EMBL/GenBank/DDBJ whole genome shotgun (WGS) entry which is preliminary data.</text>
</comment>
<dbReference type="GO" id="GO:0005525">
    <property type="term" value="F:GTP binding"/>
    <property type="evidence" value="ECO:0007669"/>
    <property type="project" value="UniProtKB-UniRule"/>
</dbReference>
<dbReference type="Gene3D" id="1.10.40.50">
    <property type="entry name" value="Probable gtpase engc, domain 3"/>
    <property type="match status" value="1"/>
</dbReference>
<keyword evidence="6 10" id="KW-0378">Hydrolase</keyword>
<dbReference type="GO" id="GO:0005737">
    <property type="term" value="C:cytoplasm"/>
    <property type="evidence" value="ECO:0007669"/>
    <property type="project" value="UniProtKB-SubCell"/>
</dbReference>
<comment type="subcellular location">
    <subcellularLocation>
        <location evidence="10">Cytoplasm</location>
    </subcellularLocation>
</comment>
<dbReference type="GO" id="GO:0042274">
    <property type="term" value="P:ribosomal small subunit biogenesis"/>
    <property type="evidence" value="ECO:0007669"/>
    <property type="project" value="UniProtKB-UniRule"/>
</dbReference>
<evidence type="ECO:0000256" key="2">
    <source>
        <dbReference type="ARBA" id="ARBA00022517"/>
    </source>
</evidence>
<dbReference type="Gene3D" id="2.40.50.140">
    <property type="entry name" value="Nucleic acid-binding proteins"/>
    <property type="match status" value="1"/>
</dbReference>
<dbReference type="RefSeq" id="WP_041503299.1">
    <property type="nucleotide sequence ID" value="NZ_JPIT01000018.1"/>
</dbReference>
<evidence type="ECO:0000256" key="7">
    <source>
        <dbReference type="ARBA" id="ARBA00022833"/>
    </source>
</evidence>
<reference evidence="14 15" key="2">
    <citation type="submission" date="2014-07" db="EMBL/GenBank/DDBJ databases">
        <title>Porphyromonadaceae bacterium OUH 334697 = ATCC BAA-2682 = DSM 28341 draft genome.</title>
        <authorList>
            <person name="Sydenham T.V."/>
            <person name="Hasman H."/>
            <person name="Justesen U.S."/>
        </authorList>
    </citation>
    <scope>NUCLEOTIDE SEQUENCE [LARGE SCALE GENOMIC DNA]</scope>
    <source>
        <strain evidence="14 15">OUH 334697</strain>
    </source>
</reference>
<comment type="similarity">
    <text evidence="10">Belongs to the TRAFAC class YlqF/YawG GTPase family. RsgA subfamily.</text>
</comment>
<dbReference type="Proteomes" id="UP000031980">
    <property type="component" value="Unassembled WGS sequence"/>
</dbReference>
<keyword evidence="2 10" id="KW-0690">Ribosome biogenesis</keyword>
<dbReference type="InterPro" id="IPR004881">
    <property type="entry name" value="Ribosome_biogen_GTPase_RsgA"/>
</dbReference>
<comment type="subunit">
    <text evidence="10">Monomer. Associates with 30S ribosomal subunit, binds 16S rRNA.</text>
</comment>
<dbReference type="AlphaFoldDB" id="A0A0C3R4L4"/>
<reference evidence="13 16" key="1">
    <citation type="submission" date="2014-07" db="EMBL/GenBank/DDBJ databases">
        <title>Porphyromonadaceae bacterium OUH 308042 = ATCC BAA-2681 = DSM 28342 draft genome.</title>
        <authorList>
            <person name="Sydenham T.V."/>
            <person name="Hasman H."/>
            <person name="Justensen U.S."/>
        </authorList>
    </citation>
    <scope>NUCLEOTIDE SEQUENCE [LARGE SCALE GENOMIC DNA]</scope>
    <source>
        <strain evidence="13 16">OUH 308042</strain>
    </source>
</reference>
<evidence type="ECO:0000256" key="5">
    <source>
        <dbReference type="ARBA" id="ARBA00022741"/>
    </source>
</evidence>
<keyword evidence="4 10" id="KW-0699">rRNA-binding</keyword>
<dbReference type="HAMAP" id="MF_01820">
    <property type="entry name" value="GTPase_RsgA"/>
    <property type="match status" value="1"/>
</dbReference>
<feature type="binding site" evidence="10">
    <location>
        <begin position="179"/>
        <end position="187"/>
    </location>
    <ligand>
        <name>GTP</name>
        <dbReference type="ChEBI" id="CHEBI:37565"/>
    </ligand>
</feature>
<evidence type="ECO:0000256" key="8">
    <source>
        <dbReference type="ARBA" id="ARBA00022884"/>
    </source>
</evidence>
<evidence type="ECO:0000259" key="12">
    <source>
        <dbReference type="PROSITE" id="PS51721"/>
    </source>
</evidence>
<dbReference type="PANTHER" id="PTHR32120">
    <property type="entry name" value="SMALL RIBOSOMAL SUBUNIT BIOGENESIS GTPASE RSGA"/>
    <property type="match status" value="1"/>
</dbReference>
<dbReference type="PANTHER" id="PTHR32120:SF11">
    <property type="entry name" value="SMALL RIBOSOMAL SUBUNIT BIOGENESIS GTPASE RSGA 1, MITOCHONDRIAL-RELATED"/>
    <property type="match status" value="1"/>
</dbReference>
<feature type="binding site" evidence="10">
    <location>
        <position position="274"/>
    </location>
    <ligand>
        <name>Zn(2+)</name>
        <dbReference type="ChEBI" id="CHEBI:29105"/>
    </ligand>
</feature>
<dbReference type="PROSITE" id="PS50936">
    <property type="entry name" value="ENGC_GTPASE"/>
    <property type="match status" value="1"/>
</dbReference>
<keyword evidence="9 10" id="KW-0342">GTP-binding</keyword>
<dbReference type="SUPFAM" id="SSF50249">
    <property type="entry name" value="Nucleic acid-binding proteins"/>
    <property type="match status" value="1"/>
</dbReference>
<accession>A0A0C3R4L4</accession>
<dbReference type="InterPro" id="IPR027417">
    <property type="entry name" value="P-loop_NTPase"/>
</dbReference>
<dbReference type="GO" id="GO:0003924">
    <property type="term" value="F:GTPase activity"/>
    <property type="evidence" value="ECO:0007669"/>
    <property type="project" value="UniProtKB-UniRule"/>
</dbReference>
<dbReference type="SUPFAM" id="SSF52540">
    <property type="entry name" value="P-loop containing nucleoside triphosphate hydrolases"/>
    <property type="match status" value="1"/>
</dbReference>
<evidence type="ECO:0000259" key="11">
    <source>
        <dbReference type="PROSITE" id="PS50936"/>
    </source>
</evidence>
<evidence type="ECO:0000256" key="3">
    <source>
        <dbReference type="ARBA" id="ARBA00022723"/>
    </source>
</evidence>
<evidence type="ECO:0000313" key="14">
    <source>
        <dbReference type="EMBL" id="KIO45352.1"/>
    </source>
</evidence>
<dbReference type="EMBL" id="JPIU01000039">
    <property type="protein sequence ID" value="KIO44390.1"/>
    <property type="molecule type" value="Genomic_DNA"/>
</dbReference>
<evidence type="ECO:0000313" key="16">
    <source>
        <dbReference type="Proteomes" id="UP000031980"/>
    </source>
</evidence>